<dbReference type="SUPFAM" id="SSF82693">
    <property type="entry name" value="Multidrug efflux transporter AcrB pore domain, PN1, PN2, PC1 and PC2 subdomains"/>
    <property type="match status" value="1"/>
</dbReference>
<dbReference type="OrthoDB" id="5287122at2"/>
<dbReference type="KEGG" id="ome:OLMES_1706"/>
<dbReference type="PANTHER" id="PTHR32063:SF33">
    <property type="entry name" value="RND SUPERFAMILY EFFLUX PUMP PERMEASE COMPONENT"/>
    <property type="match status" value="1"/>
</dbReference>
<dbReference type="InterPro" id="IPR001036">
    <property type="entry name" value="Acrflvin-R"/>
</dbReference>
<accession>A0A1Y0I5U6</accession>
<proteinExistence type="predicted"/>
<dbReference type="PANTHER" id="PTHR32063">
    <property type="match status" value="1"/>
</dbReference>
<feature type="transmembrane region" description="Helical" evidence="1">
    <location>
        <begin position="986"/>
        <end position="1007"/>
    </location>
</feature>
<dbReference type="Pfam" id="PF00873">
    <property type="entry name" value="ACR_tran"/>
    <property type="match status" value="1"/>
</dbReference>
<protein>
    <submittedName>
        <fullName evidence="2">RND superfamily NFE family efflux transporter inner membrane pump subunit</fullName>
    </submittedName>
</protein>
<dbReference type="Gene3D" id="3.30.70.1430">
    <property type="entry name" value="Multidrug efflux transporter AcrB pore domain"/>
    <property type="match status" value="2"/>
</dbReference>
<dbReference type="Gene3D" id="3.30.2090.10">
    <property type="entry name" value="Multidrug efflux transporter AcrB TolC docking domain, DN and DC subdomains"/>
    <property type="match status" value="2"/>
</dbReference>
<name>A0A1Y0I5U6_9GAMM</name>
<feature type="transmembrane region" description="Helical" evidence="1">
    <location>
        <begin position="343"/>
        <end position="363"/>
    </location>
</feature>
<evidence type="ECO:0000256" key="1">
    <source>
        <dbReference type="SAM" id="Phobius"/>
    </source>
</evidence>
<feature type="transmembrane region" description="Helical" evidence="1">
    <location>
        <begin position="890"/>
        <end position="909"/>
    </location>
</feature>
<dbReference type="SUPFAM" id="SSF82714">
    <property type="entry name" value="Multidrug efflux transporter AcrB TolC docking domain, DN and DC subdomains"/>
    <property type="match status" value="2"/>
</dbReference>
<dbReference type="GO" id="GO:0005886">
    <property type="term" value="C:plasma membrane"/>
    <property type="evidence" value="ECO:0007669"/>
    <property type="project" value="TreeGrafter"/>
</dbReference>
<dbReference type="AlphaFoldDB" id="A0A1Y0I5U6"/>
<gene>
    <name evidence="2" type="ORF">OLMES_1706</name>
</gene>
<dbReference type="PRINTS" id="PR00702">
    <property type="entry name" value="ACRIFLAVINRP"/>
</dbReference>
<dbReference type="RefSeq" id="WP_087460848.1">
    <property type="nucleotide sequence ID" value="NZ_CP021425.1"/>
</dbReference>
<dbReference type="Gene3D" id="1.20.1640.10">
    <property type="entry name" value="Multidrug efflux transporter AcrB transmembrane domain"/>
    <property type="match status" value="2"/>
</dbReference>
<dbReference type="GO" id="GO:0042910">
    <property type="term" value="F:xenobiotic transmembrane transporter activity"/>
    <property type="evidence" value="ECO:0007669"/>
    <property type="project" value="TreeGrafter"/>
</dbReference>
<dbReference type="InterPro" id="IPR027463">
    <property type="entry name" value="AcrB_DN_DC_subdom"/>
</dbReference>
<sequence length="1083" mass="119505">MKPNLPSSSLATPHSTDLIGRFAQHKVAANLLMMIMLIAGVYGLSKLNRQFFPTFATDFITVRVIWPGASAEDVARSITTPLEQELLNLDSVKEMRSTSTRGVSSIFIEYQEDTDMGLALDQVKEFVGLVRNLPSDSEEPEITKIVRNEDVAKIVVATSGPLDELRPLVHNFERELLDKGIAKVNFVGLPEQEVAIEVASEQLKTLNLSLNQIGERIAGQSQDIPAGAVGQDEAAREVRSLEKRRSVQGFEELTVITTSDGRRVTVEDIADVHFRTKENGVEVFYQGLPAVLMELKRTETSDTLESARIMHEWLAETRERMPENLILKTVDERYTFVEQRISLLLKNGLGGLVLVVSILFIFLNGRVAFWVAFGIPVSFMGTLAIMHFSGGTINMVSLFALIMALGIIVDDAIVVAEDALTHYQTGEGSLQAAEGGARRMFVPVMSSSMTTIAAFLPLMLVSGIIGNILGDIPFVVICVIVASLIESFLILPGHLRHSFHKNHHKQPGPVRQKLDNMFNQFRDGPFRAFITLAMRYRGVTMVTALSLLVLAFSLVVFKQIKFHFFPQPESSMVIASVKFAAGTPPDTVRSFAFEMERALQEANKKLKIENTLVEDKTRAPDLVESSFVRLNSATFNGGQNYQTGDQYAMIFVELIMPDERSIRNPDLIQAWKQEIVQPSGIEQLSINSPQGGPPGRDIDIFLTGGDAQTLKQAAEELAEAMKVYDGVTNILDDLPYGKQQYIFKLTPLGESLGLTVANVGSQLRAALDGRLLQIFYDENEEIEVRIMLPERERHFHRILETLPIVTPGGDTAPLSNIIALESRKGLELLRHTDGKLGVHITAEVDSSVTNANEVLQKLQQSVIPDLTSRFGLTVKYKGKAEEESQTGKDMGQGAILALLMIYLILAWVFSSYTWPFAVMLAIPFGIAGAFFGHWFMGIDLTILSQFGIFGLSGIVINDSIILITFYKQLRQEGTPAKAALIDAACLRLRAVLLTSLTTIAGLLPLLFETSLQAQFLIPMAVSISFGLAFATLLVLVVVPIMLSYIESANDFINRLRNQPVHNTPPLDTETSIISTKPVDISVN</sequence>
<dbReference type="Gene3D" id="3.30.70.1320">
    <property type="entry name" value="Multidrug efflux transporter AcrB pore domain like"/>
    <property type="match status" value="1"/>
</dbReference>
<dbReference type="SUPFAM" id="SSF82866">
    <property type="entry name" value="Multidrug efflux transporter AcrB transmembrane domain"/>
    <property type="match status" value="2"/>
</dbReference>
<feature type="transmembrane region" description="Helical" evidence="1">
    <location>
        <begin position="448"/>
        <end position="466"/>
    </location>
</feature>
<keyword evidence="1" id="KW-1133">Transmembrane helix</keyword>
<feature type="transmembrane region" description="Helical" evidence="1">
    <location>
        <begin position="942"/>
        <end position="966"/>
    </location>
</feature>
<keyword evidence="1" id="KW-0472">Membrane</keyword>
<feature type="transmembrane region" description="Helical" evidence="1">
    <location>
        <begin position="916"/>
        <end position="936"/>
    </location>
</feature>
<dbReference type="EMBL" id="CP021425">
    <property type="protein sequence ID" value="ARU55781.1"/>
    <property type="molecule type" value="Genomic_DNA"/>
</dbReference>
<organism evidence="2 3">
    <name type="scientific">Oleiphilus messinensis</name>
    <dbReference type="NCBI Taxonomy" id="141451"/>
    <lineage>
        <taxon>Bacteria</taxon>
        <taxon>Pseudomonadati</taxon>
        <taxon>Pseudomonadota</taxon>
        <taxon>Gammaproteobacteria</taxon>
        <taxon>Oceanospirillales</taxon>
        <taxon>Oleiphilaceae</taxon>
        <taxon>Oleiphilus</taxon>
    </lineage>
</organism>
<feature type="transmembrane region" description="Helical" evidence="1">
    <location>
        <begin position="1019"/>
        <end position="1045"/>
    </location>
</feature>
<dbReference type="Proteomes" id="UP000196027">
    <property type="component" value="Chromosome"/>
</dbReference>
<keyword evidence="3" id="KW-1185">Reference proteome</keyword>
<feature type="transmembrane region" description="Helical" evidence="1">
    <location>
        <begin position="472"/>
        <end position="491"/>
    </location>
</feature>
<reference evidence="2 3" key="1">
    <citation type="submission" date="2017-05" db="EMBL/GenBank/DDBJ databases">
        <title>Genomic insights into alkan degradation activity of Oleiphilus messinensis.</title>
        <authorList>
            <person name="Kozyavkin S.A."/>
            <person name="Slesarev A.I."/>
            <person name="Golyshin P.N."/>
            <person name="Korzhenkov A."/>
            <person name="Golyshina O.N."/>
            <person name="Toshchakov S.V."/>
        </authorList>
    </citation>
    <scope>NUCLEOTIDE SEQUENCE [LARGE SCALE GENOMIC DNA]</scope>
    <source>
        <strain evidence="2 3">ME102</strain>
    </source>
</reference>
<evidence type="ECO:0000313" key="2">
    <source>
        <dbReference type="EMBL" id="ARU55781.1"/>
    </source>
</evidence>
<feature type="transmembrane region" description="Helical" evidence="1">
    <location>
        <begin position="536"/>
        <end position="557"/>
    </location>
</feature>
<dbReference type="Gene3D" id="3.30.70.1440">
    <property type="entry name" value="Multidrug efflux transporter AcrB pore domain"/>
    <property type="match status" value="1"/>
</dbReference>
<keyword evidence="1" id="KW-0812">Transmembrane</keyword>
<feature type="transmembrane region" description="Helical" evidence="1">
    <location>
        <begin position="27"/>
        <end position="45"/>
    </location>
</feature>
<evidence type="ECO:0000313" key="3">
    <source>
        <dbReference type="Proteomes" id="UP000196027"/>
    </source>
</evidence>